<evidence type="ECO:0000313" key="10">
    <source>
        <dbReference type="Proteomes" id="UP000054845"/>
    </source>
</evidence>
<evidence type="ECO:0000256" key="5">
    <source>
        <dbReference type="ARBA" id="ARBA00023163"/>
    </source>
</evidence>
<dbReference type="GO" id="GO:0006294">
    <property type="term" value="P:nucleotide-excision repair, preincision complex assembly"/>
    <property type="evidence" value="ECO:0007669"/>
    <property type="project" value="TreeGrafter"/>
</dbReference>
<dbReference type="GO" id="GO:0005675">
    <property type="term" value="C:transcription factor TFIIH holo complex"/>
    <property type="evidence" value="ECO:0007669"/>
    <property type="project" value="TreeGrafter"/>
</dbReference>
<comment type="subcellular location">
    <subcellularLocation>
        <location evidence="1 8">Nucleus</location>
    </subcellularLocation>
</comment>
<dbReference type="InterPro" id="IPR035935">
    <property type="entry name" value="TFB5-like_sf"/>
</dbReference>
<evidence type="ECO:0000256" key="7">
    <source>
        <dbReference type="ARBA" id="ARBA00023242"/>
    </source>
</evidence>
<dbReference type="SUPFAM" id="SSF142897">
    <property type="entry name" value="TFB5-like"/>
    <property type="match status" value="1"/>
</dbReference>
<reference evidence="9 10" key="1">
    <citation type="submission" date="2014-09" db="EMBL/GenBank/DDBJ databases">
        <authorList>
            <person name="Magalhaes I.L.F."/>
            <person name="Oliveira U."/>
            <person name="Santos F.R."/>
            <person name="Vidigal T.H.D.A."/>
            <person name="Brescovit A.D."/>
            <person name="Santos A.J."/>
        </authorList>
    </citation>
    <scope>NUCLEOTIDE SEQUENCE [LARGE SCALE GENOMIC DNA]</scope>
</reference>
<dbReference type="SMART" id="SM01395">
    <property type="entry name" value="Tbf5"/>
    <property type="match status" value="1"/>
</dbReference>
<organism evidence="9 10">
    <name type="scientific">Ceraceosorus bombacis</name>
    <dbReference type="NCBI Taxonomy" id="401625"/>
    <lineage>
        <taxon>Eukaryota</taxon>
        <taxon>Fungi</taxon>
        <taxon>Dikarya</taxon>
        <taxon>Basidiomycota</taxon>
        <taxon>Ustilaginomycotina</taxon>
        <taxon>Exobasidiomycetes</taxon>
        <taxon>Ceraceosorales</taxon>
        <taxon>Ceraceosoraceae</taxon>
        <taxon>Ceraceosorus</taxon>
    </lineage>
</organism>
<dbReference type="GO" id="GO:0006367">
    <property type="term" value="P:transcription initiation at RNA polymerase II promoter"/>
    <property type="evidence" value="ECO:0007669"/>
    <property type="project" value="UniProtKB-UniRule"/>
</dbReference>
<proteinExistence type="inferred from homology"/>
<keyword evidence="3 8" id="KW-0227">DNA damage</keyword>
<accession>A0A0P1BNE3</accession>
<evidence type="ECO:0000256" key="3">
    <source>
        <dbReference type="ARBA" id="ARBA00022763"/>
    </source>
</evidence>
<dbReference type="PANTHER" id="PTHR28580:SF1">
    <property type="entry name" value="GENERAL TRANSCRIPTION FACTOR IIH SUBUNIT 5"/>
    <property type="match status" value="1"/>
</dbReference>
<evidence type="ECO:0000256" key="1">
    <source>
        <dbReference type="ARBA" id="ARBA00004123"/>
    </source>
</evidence>
<evidence type="ECO:0000256" key="6">
    <source>
        <dbReference type="ARBA" id="ARBA00023204"/>
    </source>
</evidence>
<evidence type="ECO:0000313" key="9">
    <source>
        <dbReference type="EMBL" id="CEH18040.1"/>
    </source>
</evidence>
<evidence type="ECO:0000256" key="2">
    <source>
        <dbReference type="ARBA" id="ARBA00007470"/>
    </source>
</evidence>
<keyword evidence="4 8" id="KW-0805">Transcription regulation</keyword>
<dbReference type="EMBL" id="CCYA01000269">
    <property type="protein sequence ID" value="CEH18040.1"/>
    <property type="molecule type" value="Genomic_DNA"/>
</dbReference>
<name>A0A0P1BNE3_9BASI</name>
<evidence type="ECO:0000256" key="8">
    <source>
        <dbReference type="RuleBase" id="RU368032"/>
    </source>
</evidence>
<comment type="function">
    <text evidence="8">In NER, TFIIH acts by opening DNA around the lesion to allow the excision of the damaged oligonucleotide and its replacement by a new DNA fragment. In transcription, TFIIH has an essential role in transcription initiation. When the pre-initiation complex (PIC) has been established, TFIIH is required for promoter opening and promoter escape.</text>
</comment>
<keyword evidence="10" id="KW-1185">Reference proteome</keyword>
<comment type="subunit">
    <text evidence="8">Component of the 7-subunit TFIIH core complex.</text>
</comment>
<evidence type="ECO:0000256" key="4">
    <source>
        <dbReference type="ARBA" id="ARBA00023015"/>
    </source>
</evidence>
<dbReference type="GO" id="GO:0000439">
    <property type="term" value="C:transcription factor TFIIH core complex"/>
    <property type="evidence" value="ECO:0007669"/>
    <property type="project" value="UniProtKB-UniRule"/>
</dbReference>
<comment type="similarity">
    <text evidence="2 8">Belongs to the TFB5 family.</text>
</comment>
<dbReference type="AlphaFoldDB" id="A0A0P1BNE3"/>
<dbReference type="Proteomes" id="UP000054845">
    <property type="component" value="Unassembled WGS sequence"/>
</dbReference>
<keyword evidence="6 8" id="KW-0234">DNA repair</keyword>
<dbReference type="Pfam" id="PF06331">
    <property type="entry name" value="Tfb5"/>
    <property type="match status" value="1"/>
</dbReference>
<sequence>MKAIKGSLLTCDPAVKQLILAINERVRFVIQDLDETHLLISTDKVEWMRIELDSELEKNTWSIDA</sequence>
<dbReference type="InterPro" id="IPR009400">
    <property type="entry name" value="TFIIH_TTDA/Tfb5"/>
</dbReference>
<dbReference type="STRING" id="401625.A0A0P1BNE3"/>
<dbReference type="OrthoDB" id="354at2759"/>
<keyword evidence="5 8" id="KW-0804">Transcription</keyword>
<dbReference type="PANTHER" id="PTHR28580">
    <property type="entry name" value="GENERAL TRANSCRIPTION FACTOR IIH SUBUNIT 5"/>
    <property type="match status" value="1"/>
</dbReference>
<keyword evidence="7 8" id="KW-0539">Nucleus</keyword>
<dbReference type="Gene3D" id="3.30.70.1220">
    <property type="entry name" value="TFB5-like"/>
    <property type="match status" value="1"/>
</dbReference>
<protein>
    <recommendedName>
        <fullName evidence="8">General transcription and DNA repair factor IIH subunit TFB5</fullName>
    </recommendedName>
</protein>